<evidence type="ECO:0000313" key="1">
    <source>
        <dbReference type="EMBL" id="KAJ1674264.1"/>
    </source>
</evidence>
<dbReference type="Proteomes" id="UP001145114">
    <property type="component" value="Unassembled WGS sequence"/>
</dbReference>
<gene>
    <name evidence="1" type="ORF">EV182_003638</name>
</gene>
<comment type="caution">
    <text evidence="1">The sequence shown here is derived from an EMBL/GenBank/DDBJ whole genome shotgun (WGS) entry which is preliminary data.</text>
</comment>
<dbReference type="EMBL" id="JAMZIH010006115">
    <property type="protein sequence ID" value="KAJ1674264.1"/>
    <property type="molecule type" value="Genomic_DNA"/>
</dbReference>
<keyword evidence="2" id="KW-1185">Reference proteome</keyword>
<reference evidence="1" key="1">
    <citation type="submission" date="2022-06" db="EMBL/GenBank/DDBJ databases">
        <title>Phylogenomic reconstructions and comparative analyses of Kickxellomycotina fungi.</title>
        <authorList>
            <person name="Reynolds N.K."/>
            <person name="Stajich J.E."/>
            <person name="Barry K."/>
            <person name="Grigoriev I.V."/>
            <person name="Crous P."/>
            <person name="Smith M.E."/>
        </authorList>
    </citation>
    <scope>NUCLEOTIDE SEQUENCE</scope>
    <source>
        <strain evidence="1">RSA 2271</strain>
    </source>
</reference>
<protein>
    <submittedName>
        <fullName evidence="1">Uncharacterized protein</fullName>
    </submittedName>
</protein>
<accession>A0ACC1HCG8</accession>
<name>A0ACC1HCG8_9FUNG</name>
<feature type="non-terminal residue" evidence="1">
    <location>
        <position position="231"/>
    </location>
</feature>
<organism evidence="1 2">
    <name type="scientific">Spiromyces aspiralis</name>
    <dbReference type="NCBI Taxonomy" id="68401"/>
    <lineage>
        <taxon>Eukaryota</taxon>
        <taxon>Fungi</taxon>
        <taxon>Fungi incertae sedis</taxon>
        <taxon>Zoopagomycota</taxon>
        <taxon>Kickxellomycotina</taxon>
        <taxon>Kickxellomycetes</taxon>
        <taxon>Kickxellales</taxon>
        <taxon>Kickxellaceae</taxon>
        <taxon>Spiromyces</taxon>
    </lineage>
</organism>
<proteinExistence type="predicted"/>
<evidence type="ECO:0000313" key="2">
    <source>
        <dbReference type="Proteomes" id="UP001145114"/>
    </source>
</evidence>
<sequence>QDLDELTEEKWQLDDVTKKTNRFNYLWCRVHDELVWVVMDEIYDRSALRPYKEIRKIAIKRAVRILNVRKNTPKKDNEKKNMANRTTTQLRSNTISMPPRTPSSADYDKLVDKFEKILNQMMLLTLKELISLMPSIRKGLHESTANKKTYQISSDLPDTDEDEHIVGRIMVEIDPLGAFHRGRWFESIVGACYKSVREKVRPATTPLTGVLALTFLKTMVNIMGKKSTVEE</sequence>
<feature type="non-terminal residue" evidence="1">
    <location>
        <position position="1"/>
    </location>
</feature>